<dbReference type="PANTHER" id="PTHR34863">
    <property type="entry name" value="EXPRESSED PROTEIN"/>
    <property type="match status" value="1"/>
</dbReference>
<reference evidence="1" key="1">
    <citation type="submission" date="2024-02" db="EMBL/GenBank/DDBJ databases">
        <authorList>
            <consortium name="ELIXIR-Norway"/>
            <consortium name="Elixir Norway"/>
        </authorList>
    </citation>
    <scope>NUCLEOTIDE SEQUENCE</scope>
</reference>
<organism evidence="1 2">
    <name type="scientific">Sphagnum troendelagicum</name>
    <dbReference type="NCBI Taxonomy" id="128251"/>
    <lineage>
        <taxon>Eukaryota</taxon>
        <taxon>Viridiplantae</taxon>
        <taxon>Streptophyta</taxon>
        <taxon>Embryophyta</taxon>
        <taxon>Bryophyta</taxon>
        <taxon>Sphagnophytina</taxon>
        <taxon>Sphagnopsida</taxon>
        <taxon>Sphagnales</taxon>
        <taxon>Sphagnaceae</taxon>
        <taxon>Sphagnum</taxon>
    </lineage>
</organism>
<name>A0ABP0T6N0_9BRYO</name>
<proteinExistence type="predicted"/>
<keyword evidence="2" id="KW-1185">Reference proteome</keyword>
<dbReference type="Proteomes" id="UP001497512">
    <property type="component" value="Unassembled WGS sequence"/>
</dbReference>
<comment type="caution">
    <text evidence="1">The sequence shown here is derived from an EMBL/GenBank/DDBJ whole genome shotgun (WGS) entry which is preliminary data.</text>
</comment>
<dbReference type="PANTHER" id="PTHR34863:SF1">
    <property type="entry name" value="OTU DOMAIN-CONTAINING PROTEIN"/>
    <property type="match status" value="1"/>
</dbReference>
<evidence type="ECO:0000313" key="1">
    <source>
        <dbReference type="EMBL" id="CAK9188676.1"/>
    </source>
</evidence>
<accession>A0ABP0T6N0</accession>
<gene>
    <name evidence="1" type="ORF">CSSPTR1EN2_LOCUS23964</name>
</gene>
<protein>
    <submittedName>
        <fullName evidence="1">Uncharacterized protein</fullName>
    </submittedName>
</protein>
<sequence length="398" mass="45092">MPRVKYTSRVADGTVIQTRPLAISIPRAPTLRHLYPRTALANTVCVPLRPFPPLAGPCSNLSEHPQINDPNSIDLDAACFIMLTRDLPTLFGIMARPANRKVPVKDLSDFDDWLHVISDPIVVKVYAGSDVDQRAQFKDELVNTLRRAFGMTLTCSPDSLTLSRNQVNVPIAAMSDVLHSLGARICRVSFFGMKWDIPNAEPVIDRFIQQYHANMGSSVPLQKNVFDYGVRFPTTGLQLYKFSEIQREAHKFREEVHGRDAYAPSIRVRSVYTFARQAIGWSGKFMGRQLRQARDWSEVVAEASTRQMAEKGPSEFGYDSWELDSPEVRPLIQDFLEHAEWFLFNRVRDRTIPGLMLRKPNGGGYLPKKGIYDDRVGAARHYIGLYGADWRDHVSSIQ</sequence>
<evidence type="ECO:0000313" key="2">
    <source>
        <dbReference type="Proteomes" id="UP001497512"/>
    </source>
</evidence>
<dbReference type="EMBL" id="CAXANX010000004">
    <property type="protein sequence ID" value="CAK9188676.1"/>
    <property type="molecule type" value="Genomic_DNA"/>
</dbReference>